<dbReference type="AlphaFoldDB" id="A0A4Q5L858"/>
<organism evidence="2 3">
    <name type="scientific">Hymenobacter persicinus</name>
    <dbReference type="NCBI Taxonomy" id="2025506"/>
    <lineage>
        <taxon>Bacteria</taxon>
        <taxon>Pseudomonadati</taxon>
        <taxon>Bacteroidota</taxon>
        <taxon>Cytophagia</taxon>
        <taxon>Cytophagales</taxon>
        <taxon>Hymenobacteraceae</taxon>
        <taxon>Hymenobacter</taxon>
    </lineage>
</organism>
<dbReference type="Gene3D" id="3.30.750.24">
    <property type="entry name" value="STAS domain"/>
    <property type="match status" value="1"/>
</dbReference>
<dbReference type="Proteomes" id="UP000294155">
    <property type="component" value="Unassembled WGS sequence"/>
</dbReference>
<evidence type="ECO:0000313" key="2">
    <source>
        <dbReference type="EMBL" id="RYU77201.1"/>
    </source>
</evidence>
<feature type="domain" description="STAS" evidence="1">
    <location>
        <begin position="20"/>
        <end position="106"/>
    </location>
</feature>
<name>A0A4Q5L858_9BACT</name>
<reference evidence="2 3" key="1">
    <citation type="submission" date="2019-02" db="EMBL/GenBank/DDBJ databases">
        <title>Bacterial novel species isolated from soil.</title>
        <authorList>
            <person name="Jung H.-Y."/>
        </authorList>
    </citation>
    <scope>NUCLEOTIDE SEQUENCE [LARGE SCALE GENOMIC DNA]</scope>
    <source>
        <strain evidence="2 3">1-3-3-3</strain>
    </source>
</reference>
<keyword evidence="3" id="KW-1185">Reference proteome</keyword>
<protein>
    <recommendedName>
        <fullName evidence="1">STAS domain-containing protein</fullName>
    </recommendedName>
</protein>
<dbReference type="InterPro" id="IPR002645">
    <property type="entry name" value="STAS_dom"/>
</dbReference>
<dbReference type="OrthoDB" id="894187at2"/>
<dbReference type="EMBL" id="SEWE01000049">
    <property type="protein sequence ID" value="RYU77201.1"/>
    <property type="molecule type" value="Genomic_DNA"/>
</dbReference>
<dbReference type="RefSeq" id="WP_129922496.1">
    <property type="nucleotide sequence ID" value="NZ_SEWE01000049.1"/>
</dbReference>
<proteinExistence type="predicted"/>
<comment type="caution">
    <text evidence="2">The sequence shown here is derived from an EMBL/GenBank/DDBJ whole genome shotgun (WGS) entry which is preliminary data.</text>
</comment>
<evidence type="ECO:0000313" key="3">
    <source>
        <dbReference type="Proteomes" id="UP000294155"/>
    </source>
</evidence>
<dbReference type="InterPro" id="IPR036513">
    <property type="entry name" value="STAS_dom_sf"/>
</dbReference>
<dbReference type="Pfam" id="PF01740">
    <property type="entry name" value="STAS"/>
    <property type="match status" value="1"/>
</dbReference>
<sequence>MNKLLPQPQPTQLNFTPYLIRVDLDAVNCPELARNILSHQPLRRPRLIVDCQCLRCLRTRGVAHFVSQLLLLHQAGAQVLLLNVPNLLRRCLRLLRLEHTFQLEPTPSPLAHAA</sequence>
<gene>
    <name evidence="2" type="ORF">EWM57_17690</name>
</gene>
<dbReference type="SUPFAM" id="SSF52091">
    <property type="entry name" value="SpoIIaa-like"/>
    <property type="match status" value="1"/>
</dbReference>
<accession>A0A4Q5L858</accession>
<evidence type="ECO:0000259" key="1">
    <source>
        <dbReference type="Pfam" id="PF01740"/>
    </source>
</evidence>